<dbReference type="EMBL" id="CP008947">
    <property type="protein sequence ID" value="AII06337.1"/>
    <property type="molecule type" value="Genomic_DNA"/>
</dbReference>
<feature type="active site" description="Proton acceptor" evidence="4">
    <location>
        <position position="365"/>
    </location>
</feature>
<evidence type="ECO:0000256" key="3">
    <source>
        <dbReference type="ARBA" id="ARBA00022801"/>
    </source>
</evidence>
<evidence type="ECO:0000313" key="7">
    <source>
        <dbReference type="Proteomes" id="UP000028488"/>
    </source>
</evidence>
<dbReference type="PANTHER" id="PTHR21661">
    <property type="entry name" value="EPOXIDE HYDROLASE 1-RELATED"/>
    <property type="match status" value="1"/>
</dbReference>
<dbReference type="PIRSF" id="PIRSF001112">
    <property type="entry name" value="Epoxide_hydrolase"/>
    <property type="match status" value="1"/>
</dbReference>
<evidence type="ECO:0000256" key="2">
    <source>
        <dbReference type="ARBA" id="ARBA00022797"/>
    </source>
</evidence>
<comment type="similarity">
    <text evidence="1">Belongs to the peptidase S33 family.</text>
</comment>
<feature type="active site" description="Nucleophile" evidence="4">
    <location>
        <position position="182"/>
    </location>
</feature>
<dbReference type="Gene3D" id="3.40.50.1820">
    <property type="entry name" value="alpha/beta hydrolase"/>
    <property type="match status" value="1"/>
</dbReference>
<dbReference type="GO" id="GO:0004301">
    <property type="term" value="F:epoxide hydrolase activity"/>
    <property type="evidence" value="ECO:0007669"/>
    <property type="project" value="TreeGrafter"/>
</dbReference>
<dbReference type="Pfam" id="PF06441">
    <property type="entry name" value="EHN"/>
    <property type="match status" value="1"/>
</dbReference>
<dbReference type="InterPro" id="IPR029058">
    <property type="entry name" value="AB_hydrolase_fold"/>
</dbReference>
<name>A0A076EMB4_RHOOP</name>
<feature type="domain" description="Epoxide hydrolase N-terminal" evidence="5">
    <location>
        <begin position="8"/>
        <end position="113"/>
    </location>
</feature>
<dbReference type="GO" id="GO:0097176">
    <property type="term" value="P:epoxide metabolic process"/>
    <property type="evidence" value="ECO:0007669"/>
    <property type="project" value="TreeGrafter"/>
</dbReference>
<dbReference type="InterPro" id="IPR010497">
    <property type="entry name" value="Epoxide_hydro_N"/>
</dbReference>
<dbReference type="RefSeq" id="WP_128639976.1">
    <property type="nucleotide sequence ID" value="NZ_CP008947.1"/>
</dbReference>
<accession>A0A076EMB4</accession>
<keyword evidence="2" id="KW-0058">Aromatic hydrocarbons catabolism</keyword>
<proteinExistence type="inferred from homology"/>
<organism evidence="6 7">
    <name type="scientific">Rhodococcus opacus</name>
    <name type="common">Nocardia opaca</name>
    <dbReference type="NCBI Taxonomy" id="37919"/>
    <lineage>
        <taxon>Bacteria</taxon>
        <taxon>Bacillati</taxon>
        <taxon>Actinomycetota</taxon>
        <taxon>Actinomycetes</taxon>
        <taxon>Mycobacteriales</taxon>
        <taxon>Nocardiaceae</taxon>
        <taxon>Rhodococcus</taxon>
    </lineage>
</organism>
<dbReference type="Proteomes" id="UP000028488">
    <property type="component" value="Chromosome"/>
</dbReference>
<keyword evidence="3" id="KW-0378">Hydrolase</keyword>
<evidence type="ECO:0000256" key="1">
    <source>
        <dbReference type="ARBA" id="ARBA00010088"/>
    </source>
</evidence>
<evidence type="ECO:0000313" key="6">
    <source>
        <dbReference type="EMBL" id="AII06337.1"/>
    </source>
</evidence>
<dbReference type="InterPro" id="IPR016292">
    <property type="entry name" value="Epoxide_hydrolase"/>
</dbReference>
<protein>
    <recommendedName>
        <fullName evidence="5">Epoxide hydrolase N-terminal domain-containing protein</fullName>
    </recommendedName>
</protein>
<dbReference type="PRINTS" id="PR00412">
    <property type="entry name" value="EPOXHYDRLASE"/>
</dbReference>
<dbReference type="SUPFAM" id="SSF53474">
    <property type="entry name" value="alpha/beta-Hydrolases"/>
    <property type="match status" value="1"/>
</dbReference>
<evidence type="ECO:0000256" key="4">
    <source>
        <dbReference type="PIRSR" id="PIRSR001112-1"/>
    </source>
</evidence>
<feature type="active site" description="Proton donor" evidence="4">
    <location>
        <position position="315"/>
    </location>
</feature>
<reference evidence="6 7" key="1">
    <citation type="submission" date="2014-07" db="EMBL/GenBank/DDBJ databases">
        <title>Genome Sequence of Rhodococcus opacus Strain R7, a Biodegrader of Mono- and Polycyclic Aromatic Hydrocarbons.</title>
        <authorList>
            <person name="Di Gennaro P."/>
            <person name="Zampolli J."/>
            <person name="Presti I."/>
            <person name="Cappelletti M."/>
            <person name="D'Ursi P."/>
            <person name="Orro A."/>
            <person name="Mezzelani A."/>
            <person name="Milanesi L."/>
        </authorList>
    </citation>
    <scope>NUCLEOTIDE SEQUENCE [LARGE SCALE GENOMIC DNA]</scope>
    <source>
        <strain evidence="6 7">R7</strain>
    </source>
</reference>
<evidence type="ECO:0000259" key="5">
    <source>
        <dbReference type="Pfam" id="PF06441"/>
    </source>
</evidence>
<dbReference type="InterPro" id="IPR000639">
    <property type="entry name" value="Epox_hydrolase-like"/>
</dbReference>
<dbReference type="eggNOG" id="COG0596">
    <property type="taxonomic scope" value="Bacteria"/>
</dbReference>
<gene>
    <name evidence="6" type="ORF">EP51_17650</name>
</gene>
<sequence length="387" mass="42840">MTDTTKTIRPFRIDIAQEQLDDLADRLARTRFGTPLPGDDWASGVPTSYLVELVTYWRDEFDWRAQEKSLNTIPQFVTEIDGQNIHFLHVRSPEPDALPLVLTHGWPGSFVEFLDVIGPLTDPAAHGGDPADAFHVVVPSLPGFGFSGPVREPGWDTSRIATAWAELMSRLGYHRYGVQGGDIGAAVSPEVARIARDAVVGVHLNGNVGVPFHELDEAERSSLSPLERDRLDRVSRFMSEEFGYISIQSTRPATLGAALADSPVGQLAWIVDKFREWTYPREALPHDVVGIDRLLTNVMLYWLSDTASSSAYVGYAQESSWGAEKSASGIPTAVIVFAHDVGIRRYAEQEHAITRWTDVEDRGGHFAALEEPETLTADIREFFAGLR</sequence>
<dbReference type="AlphaFoldDB" id="A0A076EMB4"/>
<dbReference type="PANTHER" id="PTHR21661:SF35">
    <property type="entry name" value="EPOXIDE HYDROLASE"/>
    <property type="match status" value="1"/>
</dbReference>